<name>A0ABN9YEK8_9DINO</name>
<reference evidence="2" key="1">
    <citation type="submission" date="2023-10" db="EMBL/GenBank/DDBJ databases">
        <authorList>
            <person name="Chen Y."/>
            <person name="Shah S."/>
            <person name="Dougan E. K."/>
            <person name="Thang M."/>
            <person name="Chan C."/>
        </authorList>
    </citation>
    <scope>NUCLEOTIDE SEQUENCE [LARGE SCALE GENOMIC DNA]</scope>
</reference>
<feature type="region of interest" description="Disordered" evidence="1">
    <location>
        <begin position="68"/>
        <end position="108"/>
    </location>
</feature>
<sequence>MVRHPRGQGRWRPEAWADITPEATQRWWRSLSPVLLSFRERCLSTEGYWRLLTQGGWTLLASTREEEEAEAARAGDRHESAHLASAVGSREDGGNLTAPSAAPARPVA</sequence>
<accession>A0ABN9YEK8</accession>
<comment type="caution">
    <text evidence="2">The sequence shown here is derived from an EMBL/GenBank/DDBJ whole genome shotgun (WGS) entry which is preliminary data.</text>
</comment>
<evidence type="ECO:0000256" key="1">
    <source>
        <dbReference type="SAM" id="MobiDB-lite"/>
    </source>
</evidence>
<organism evidence="2 3">
    <name type="scientific">Prorocentrum cordatum</name>
    <dbReference type="NCBI Taxonomy" id="2364126"/>
    <lineage>
        <taxon>Eukaryota</taxon>
        <taxon>Sar</taxon>
        <taxon>Alveolata</taxon>
        <taxon>Dinophyceae</taxon>
        <taxon>Prorocentrales</taxon>
        <taxon>Prorocentraceae</taxon>
        <taxon>Prorocentrum</taxon>
    </lineage>
</organism>
<gene>
    <name evidence="2" type="ORF">PCOR1329_LOCUS85187</name>
</gene>
<evidence type="ECO:0000313" key="2">
    <source>
        <dbReference type="EMBL" id="CAK0911261.1"/>
    </source>
</evidence>
<dbReference type="EMBL" id="CAUYUJ010022548">
    <property type="protein sequence ID" value="CAK0911261.1"/>
    <property type="molecule type" value="Genomic_DNA"/>
</dbReference>
<proteinExistence type="predicted"/>
<feature type="compositionally biased region" description="Basic and acidic residues" evidence="1">
    <location>
        <begin position="70"/>
        <end position="81"/>
    </location>
</feature>
<protein>
    <submittedName>
        <fullName evidence="2">Uncharacterized protein</fullName>
    </submittedName>
</protein>
<dbReference type="Proteomes" id="UP001189429">
    <property type="component" value="Unassembled WGS sequence"/>
</dbReference>
<evidence type="ECO:0000313" key="3">
    <source>
        <dbReference type="Proteomes" id="UP001189429"/>
    </source>
</evidence>
<keyword evidence="3" id="KW-1185">Reference proteome</keyword>